<evidence type="ECO:0000256" key="1">
    <source>
        <dbReference type="ARBA" id="ARBA00006987"/>
    </source>
</evidence>
<dbReference type="SUPFAM" id="SSF53850">
    <property type="entry name" value="Periplasmic binding protein-like II"/>
    <property type="match status" value="1"/>
</dbReference>
<feature type="signal peptide" evidence="2">
    <location>
        <begin position="1"/>
        <end position="30"/>
    </location>
</feature>
<accession>A0A2S0N107</accession>
<sequence>MSPSRRSLISRVLRTTAALGASLALCSAFAQSAKPIRIMVGFPAGGGSDAIARLLAAKLRTPLGTEVLVENRPGAGGQIAAQALKAAPADGSVLFLSHDHTISILPLVVKNPGYASEADFVPVAGIATFVNAFAVSGGTPANSFAAYVDWVKAKNGGKDAVGIPAPASTPEFLVKVIADKYKLDLVSAPYRGSAPMVTDMLGNQIHAGVGSVQDFIENHRAGKIRVVAVLGTERQAALPDVPTFDEIGLKGFEDLPYYGIYAPKGTPAAELKRLSGGVAQVLALPDVNAQLTALGLTVEYMTGEQLAKRQSAYTKAWTRIIQTSGFQPQ</sequence>
<dbReference type="Gene3D" id="3.40.190.150">
    <property type="entry name" value="Bordetella uptake gene, domain 1"/>
    <property type="match status" value="1"/>
</dbReference>
<dbReference type="PANTHER" id="PTHR42928:SF5">
    <property type="entry name" value="BLR1237 PROTEIN"/>
    <property type="match status" value="1"/>
</dbReference>
<dbReference type="InterPro" id="IPR005064">
    <property type="entry name" value="BUG"/>
</dbReference>
<evidence type="ECO:0000313" key="3">
    <source>
        <dbReference type="EMBL" id="AVO41829.1"/>
    </source>
</evidence>
<dbReference type="AlphaFoldDB" id="A0A2S0N107"/>
<dbReference type="InterPro" id="IPR006311">
    <property type="entry name" value="TAT_signal"/>
</dbReference>
<keyword evidence="4" id="KW-1185">Reference proteome</keyword>
<comment type="similarity">
    <text evidence="1">Belongs to the UPF0065 (bug) family.</text>
</comment>
<dbReference type="Gene3D" id="3.40.190.10">
    <property type="entry name" value="Periplasmic binding protein-like II"/>
    <property type="match status" value="1"/>
</dbReference>
<dbReference type="PIRSF" id="PIRSF017082">
    <property type="entry name" value="YflP"/>
    <property type="match status" value="1"/>
</dbReference>
<feature type="chain" id="PRO_5015471866" evidence="2">
    <location>
        <begin position="31"/>
        <end position="329"/>
    </location>
</feature>
<dbReference type="EMBL" id="CP027669">
    <property type="protein sequence ID" value="AVO41829.1"/>
    <property type="molecule type" value="Genomic_DNA"/>
</dbReference>
<proteinExistence type="inferred from homology"/>
<dbReference type="PANTHER" id="PTHR42928">
    <property type="entry name" value="TRICARBOXYLATE-BINDING PROTEIN"/>
    <property type="match status" value="1"/>
</dbReference>
<dbReference type="CDD" id="cd13579">
    <property type="entry name" value="PBP2_Bug_NagM"/>
    <property type="match status" value="1"/>
</dbReference>
<dbReference type="KEGG" id="simp:C6571_11525"/>
<dbReference type="PROSITE" id="PS51318">
    <property type="entry name" value="TAT"/>
    <property type="match status" value="1"/>
</dbReference>
<name>A0A2S0N107_9BURK</name>
<dbReference type="InterPro" id="IPR042100">
    <property type="entry name" value="Bug_dom1"/>
</dbReference>
<reference evidence="3 4" key="1">
    <citation type="submission" date="2018-03" db="EMBL/GenBank/DDBJ databases">
        <title>Genome sequencing of Simplicispira sp.</title>
        <authorList>
            <person name="Kim S.-J."/>
            <person name="Heo J."/>
            <person name="Kwon S.-W."/>
        </authorList>
    </citation>
    <scope>NUCLEOTIDE SEQUENCE [LARGE SCALE GENOMIC DNA]</scope>
    <source>
        <strain evidence="3 4">SC1-8</strain>
    </source>
</reference>
<protein>
    <submittedName>
        <fullName evidence="3">Twin-arginine translocation pathway signal</fullName>
    </submittedName>
</protein>
<evidence type="ECO:0000256" key="2">
    <source>
        <dbReference type="SAM" id="SignalP"/>
    </source>
</evidence>
<dbReference type="OrthoDB" id="8845010at2"/>
<dbReference type="RefSeq" id="WP_106446806.1">
    <property type="nucleotide sequence ID" value="NZ_CP027669.1"/>
</dbReference>
<organism evidence="3 4">
    <name type="scientific">Simplicispira suum</name>
    <dbReference type="NCBI Taxonomy" id="2109915"/>
    <lineage>
        <taxon>Bacteria</taxon>
        <taxon>Pseudomonadati</taxon>
        <taxon>Pseudomonadota</taxon>
        <taxon>Betaproteobacteria</taxon>
        <taxon>Burkholderiales</taxon>
        <taxon>Comamonadaceae</taxon>
        <taxon>Simplicispira</taxon>
    </lineage>
</organism>
<dbReference type="Pfam" id="PF03401">
    <property type="entry name" value="TctC"/>
    <property type="match status" value="1"/>
</dbReference>
<dbReference type="Proteomes" id="UP000239326">
    <property type="component" value="Chromosome"/>
</dbReference>
<keyword evidence="2" id="KW-0732">Signal</keyword>
<gene>
    <name evidence="3" type="ORF">C6571_11525</name>
</gene>
<evidence type="ECO:0000313" key="4">
    <source>
        <dbReference type="Proteomes" id="UP000239326"/>
    </source>
</evidence>